<evidence type="ECO:0000313" key="2">
    <source>
        <dbReference type="EMBL" id="SJZ47255.1"/>
    </source>
</evidence>
<evidence type="ECO:0000313" key="3">
    <source>
        <dbReference type="Proteomes" id="UP000190888"/>
    </source>
</evidence>
<dbReference type="STRING" id="413434.SAMN04488132_102182"/>
<dbReference type="Pfam" id="PF13715">
    <property type="entry name" value="CarbopepD_reg_2"/>
    <property type="match status" value="1"/>
</dbReference>
<keyword evidence="3" id="KW-1185">Reference proteome</keyword>
<protein>
    <submittedName>
        <fullName evidence="2">CarboxypepD_reg-like domain-containing protein</fullName>
    </submittedName>
</protein>
<feature type="chain" id="PRO_5013204980" evidence="1">
    <location>
        <begin position="27"/>
        <end position="221"/>
    </location>
</feature>
<dbReference type="AlphaFoldDB" id="A0A1T4KXR7"/>
<dbReference type="SUPFAM" id="SSF49464">
    <property type="entry name" value="Carboxypeptidase regulatory domain-like"/>
    <property type="match status" value="1"/>
</dbReference>
<dbReference type="EMBL" id="FUWH01000002">
    <property type="protein sequence ID" value="SJZ47255.1"/>
    <property type="molecule type" value="Genomic_DNA"/>
</dbReference>
<accession>A0A1T4KXR7</accession>
<keyword evidence="1" id="KW-0732">Signal</keyword>
<dbReference type="InterPro" id="IPR008969">
    <property type="entry name" value="CarboxyPept-like_regulatory"/>
</dbReference>
<dbReference type="Proteomes" id="UP000190888">
    <property type="component" value="Unassembled WGS sequence"/>
</dbReference>
<name>A0A1T4KXR7_9BACT</name>
<proteinExistence type="predicted"/>
<reference evidence="2 3" key="1">
    <citation type="submission" date="2017-02" db="EMBL/GenBank/DDBJ databases">
        <authorList>
            <person name="Peterson S.W."/>
        </authorList>
    </citation>
    <scope>NUCLEOTIDE SEQUENCE [LARGE SCALE GENOMIC DNA]</scope>
    <source>
        <strain evidence="2 3">DSM 22335</strain>
    </source>
</reference>
<gene>
    <name evidence="2" type="ORF">SAMN04488132_102182</name>
</gene>
<sequence>MPMKRTLRYFLIIAVLGVSVHKTAVAQQINPNPYRDSIVQLFGVVMTADSLRGVPSASVIVEGKGRGTITSQDGVFSIAVLKGDRITFSSIGFKDKTIVIPVDLKENQYSVIQLMVSDTTYLPATILKPRPTREQFERDFVNNTVPDDLLETARKNTDEAQRRILVNSLPADGREAVNFQLRQQANKAYYSGQVPPMNIFNPAAWADFIKAWKRGDFKRKK</sequence>
<feature type="signal peptide" evidence="1">
    <location>
        <begin position="1"/>
        <end position="26"/>
    </location>
</feature>
<organism evidence="2 3">
    <name type="scientific">Sediminibacterium ginsengisoli</name>
    <dbReference type="NCBI Taxonomy" id="413434"/>
    <lineage>
        <taxon>Bacteria</taxon>
        <taxon>Pseudomonadati</taxon>
        <taxon>Bacteroidota</taxon>
        <taxon>Chitinophagia</taxon>
        <taxon>Chitinophagales</taxon>
        <taxon>Chitinophagaceae</taxon>
        <taxon>Sediminibacterium</taxon>
    </lineage>
</organism>
<evidence type="ECO:0000256" key="1">
    <source>
        <dbReference type="SAM" id="SignalP"/>
    </source>
</evidence>